<dbReference type="SUPFAM" id="SSF55729">
    <property type="entry name" value="Acyl-CoA N-acyltransferases (Nat)"/>
    <property type="match status" value="1"/>
</dbReference>
<organism evidence="2 3">
    <name type="scientific">Saccharopolyspora oryzae</name>
    <dbReference type="NCBI Taxonomy" id="2997343"/>
    <lineage>
        <taxon>Bacteria</taxon>
        <taxon>Bacillati</taxon>
        <taxon>Actinomycetota</taxon>
        <taxon>Actinomycetes</taxon>
        <taxon>Pseudonocardiales</taxon>
        <taxon>Pseudonocardiaceae</taxon>
        <taxon>Saccharopolyspora</taxon>
    </lineage>
</organism>
<dbReference type="InterPro" id="IPR016181">
    <property type="entry name" value="Acyl_CoA_acyltransferase"/>
</dbReference>
<feature type="domain" description="N-acetyltransferase" evidence="1">
    <location>
        <begin position="7"/>
        <end position="135"/>
    </location>
</feature>
<dbReference type="Gene3D" id="3.40.630.30">
    <property type="match status" value="1"/>
</dbReference>
<dbReference type="Proteomes" id="UP001210380">
    <property type="component" value="Unassembled WGS sequence"/>
</dbReference>
<dbReference type="EMBL" id="JAQGLA010000056">
    <property type="protein sequence ID" value="MDA3628932.1"/>
    <property type="molecule type" value="Genomic_DNA"/>
</dbReference>
<name>A0ABT4V4N2_9PSEU</name>
<dbReference type="InterPro" id="IPR000182">
    <property type="entry name" value="GNAT_dom"/>
</dbReference>
<dbReference type="PROSITE" id="PS51186">
    <property type="entry name" value="GNAT"/>
    <property type="match status" value="1"/>
</dbReference>
<accession>A0ABT4V4N2</accession>
<comment type="caution">
    <text evidence="2">The sequence shown here is derived from an EMBL/GenBank/DDBJ whole genome shotgun (WGS) entry which is preliminary data.</text>
</comment>
<evidence type="ECO:0000313" key="2">
    <source>
        <dbReference type="EMBL" id="MDA3628932.1"/>
    </source>
</evidence>
<sequence>MTAVLDGTLDAHSRDDLTRMPAREAAAEQYENEFARCTSPREWWRVATLPGGEPVGFVLPTHNGYNASIAYIAVLPAHRGNGYIDDVLAEGTRVLAEQDVPRIRAATDLGNTPMANAFRRAGYVNFQRELKMAWI</sequence>
<dbReference type="Pfam" id="PF00583">
    <property type="entry name" value="Acetyltransf_1"/>
    <property type="match status" value="1"/>
</dbReference>
<dbReference type="RefSeq" id="WP_270951871.1">
    <property type="nucleotide sequence ID" value="NZ_JAQGLA010000056.1"/>
</dbReference>
<reference evidence="2 3" key="1">
    <citation type="submission" date="2022-11" db="EMBL/GenBank/DDBJ databases">
        <title>Draft genome sequence of Saccharopolyspora sp. WRP15-2 isolated from rhizosphere soils of wild rice in Thailand.</title>
        <authorList>
            <person name="Duangmal K."/>
            <person name="Kammanee S."/>
            <person name="Muangham S."/>
        </authorList>
    </citation>
    <scope>NUCLEOTIDE SEQUENCE [LARGE SCALE GENOMIC DNA]</scope>
    <source>
        <strain evidence="2 3">WRP15-2</strain>
    </source>
</reference>
<evidence type="ECO:0000259" key="1">
    <source>
        <dbReference type="PROSITE" id="PS51186"/>
    </source>
</evidence>
<evidence type="ECO:0000313" key="3">
    <source>
        <dbReference type="Proteomes" id="UP001210380"/>
    </source>
</evidence>
<proteinExistence type="predicted"/>
<dbReference type="CDD" id="cd04301">
    <property type="entry name" value="NAT_SF"/>
    <property type="match status" value="1"/>
</dbReference>
<gene>
    <name evidence="2" type="ORF">OU415_26100</name>
</gene>
<keyword evidence="3" id="KW-1185">Reference proteome</keyword>
<protein>
    <submittedName>
        <fullName evidence="2">GNAT family N-acetyltransferase</fullName>
    </submittedName>
</protein>